<accession>G6YG58</accession>
<dbReference type="EMBL" id="AGSN01000174">
    <property type="protein sequence ID" value="EHH09239.1"/>
    <property type="molecule type" value="Genomic_DNA"/>
</dbReference>
<reference evidence="1 2" key="1">
    <citation type="journal article" date="2012" name="J. Bacteriol.">
        <title>Draft Genome Sequence of Plant Growth-Promoting Rhizobium Mesorhizobium amorphae, Isolated from Zinc-Lead Mine Tailings.</title>
        <authorList>
            <person name="Hao X."/>
            <person name="Lin Y."/>
            <person name="Johnstone L."/>
            <person name="Baltrus D.A."/>
            <person name="Miller S.J."/>
            <person name="Wei G."/>
            <person name="Rensing C."/>
        </authorList>
    </citation>
    <scope>NUCLEOTIDE SEQUENCE [LARGE SCALE GENOMIC DNA]</scope>
    <source>
        <strain evidence="1 2">CCNWGS0123</strain>
    </source>
</reference>
<dbReference type="Proteomes" id="UP000002949">
    <property type="component" value="Unassembled WGS sequence"/>
</dbReference>
<protein>
    <submittedName>
        <fullName evidence="1">Uncharacterized protein</fullName>
    </submittedName>
</protein>
<evidence type="ECO:0000313" key="1">
    <source>
        <dbReference type="EMBL" id="EHH09239.1"/>
    </source>
</evidence>
<organism evidence="1 2">
    <name type="scientific">Mesorhizobium amorphae CCNWGS0123</name>
    <dbReference type="NCBI Taxonomy" id="1082933"/>
    <lineage>
        <taxon>Bacteria</taxon>
        <taxon>Pseudomonadati</taxon>
        <taxon>Pseudomonadota</taxon>
        <taxon>Alphaproteobacteria</taxon>
        <taxon>Hyphomicrobiales</taxon>
        <taxon>Phyllobacteriaceae</taxon>
        <taxon>Mesorhizobium</taxon>
    </lineage>
</organism>
<name>G6YG58_9HYPH</name>
<dbReference type="AlphaFoldDB" id="G6YG58"/>
<evidence type="ECO:0000313" key="2">
    <source>
        <dbReference type="Proteomes" id="UP000002949"/>
    </source>
</evidence>
<proteinExistence type="predicted"/>
<sequence>MAVCIERSPQPVFPALDGNDHLIKVPFVGQGALDIRWIWRVYAAPNLPAHSPTVWKETVMPRTASIRHGEG</sequence>
<gene>
    <name evidence="1" type="ORF">MEA186_24822</name>
</gene>
<keyword evidence="2" id="KW-1185">Reference proteome</keyword>